<comment type="caution">
    <text evidence="2">The sequence shown here is derived from an EMBL/GenBank/DDBJ whole genome shotgun (WGS) entry which is preliminary data.</text>
</comment>
<proteinExistence type="predicted"/>
<dbReference type="EMBL" id="PDCG01000002">
    <property type="protein sequence ID" value="RBP98120.1"/>
    <property type="molecule type" value="Genomic_DNA"/>
</dbReference>
<name>A0A366K8Q2_9BIFI</name>
<evidence type="ECO:0000313" key="3">
    <source>
        <dbReference type="Proteomes" id="UP000252530"/>
    </source>
</evidence>
<reference evidence="2 3" key="1">
    <citation type="submission" date="2017-10" db="EMBL/GenBank/DDBJ databases">
        <title>Bifidobacterium xylocopum sp. nov. and Bifidobacterium aemilianum sp. nov., from the carpenter bee (Xylocopa violacea) digestive tract.</title>
        <authorList>
            <person name="Alberoni D."/>
            <person name="Baffoni L."/>
            <person name="Di Gioia D."/>
            <person name="Gaggia F."/>
            <person name="Biavati B."/>
        </authorList>
    </citation>
    <scope>NUCLEOTIDE SEQUENCE [LARGE SCALE GENOMIC DNA]</scope>
    <source>
        <strain evidence="2 3">XV10</strain>
    </source>
</reference>
<protein>
    <submittedName>
        <fullName evidence="2">Uncharacterized protein</fullName>
    </submittedName>
</protein>
<organism evidence="2 3">
    <name type="scientific">Bifidobacterium aemilianum</name>
    <dbReference type="NCBI Taxonomy" id="2493120"/>
    <lineage>
        <taxon>Bacteria</taxon>
        <taxon>Bacillati</taxon>
        <taxon>Actinomycetota</taxon>
        <taxon>Actinomycetes</taxon>
        <taxon>Bifidobacteriales</taxon>
        <taxon>Bifidobacteriaceae</taxon>
        <taxon>Bifidobacterium</taxon>
    </lineage>
</organism>
<evidence type="ECO:0000256" key="1">
    <source>
        <dbReference type="SAM" id="MobiDB-lite"/>
    </source>
</evidence>
<feature type="region of interest" description="Disordered" evidence="1">
    <location>
        <begin position="49"/>
        <end position="70"/>
    </location>
</feature>
<sequence>MEPKPGRSVLKGDRHQIGRGSALDNGLIINGEDRWQVLIPAWTYGKSLKGSGPSQPIAARRLVTHRSPPH</sequence>
<dbReference type="AlphaFoldDB" id="A0A366K8Q2"/>
<accession>A0A366K8Q2</accession>
<keyword evidence="3" id="KW-1185">Reference proteome</keyword>
<evidence type="ECO:0000313" key="2">
    <source>
        <dbReference type="EMBL" id="RBP98120.1"/>
    </source>
</evidence>
<dbReference type="Proteomes" id="UP000252530">
    <property type="component" value="Unassembled WGS sequence"/>
</dbReference>
<gene>
    <name evidence="2" type="ORF">CRD60_02890</name>
</gene>